<evidence type="ECO:0000256" key="1">
    <source>
        <dbReference type="ARBA" id="ARBA00004251"/>
    </source>
</evidence>
<feature type="domain" description="ZP" evidence="10">
    <location>
        <begin position="31"/>
        <end position="284"/>
    </location>
</feature>
<evidence type="ECO:0000256" key="4">
    <source>
        <dbReference type="ARBA" id="ARBA00022692"/>
    </source>
</evidence>
<feature type="signal peptide" evidence="9">
    <location>
        <begin position="1"/>
        <end position="19"/>
    </location>
</feature>
<keyword evidence="7 8" id="KW-0472">Membrane</keyword>
<dbReference type="Pfam" id="PF25057">
    <property type="entry name" value="CUT_N"/>
    <property type="match status" value="1"/>
</dbReference>
<dbReference type="PANTHER" id="PTHR22907:SF54">
    <property type="entry name" value="GH04558P"/>
    <property type="match status" value="1"/>
</dbReference>
<feature type="transmembrane region" description="Helical" evidence="8">
    <location>
        <begin position="341"/>
        <end position="368"/>
    </location>
</feature>
<evidence type="ECO:0000256" key="5">
    <source>
        <dbReference type="ARBA" id="ARBA00022729"/>
    </source>
</evidence>
<evidence type="ECO:0000256" key="6">
    <source>
        <dbReference type="ARBA" id="ARBA00022989"/>
    </source>
</evidence>
<evidence type="ECO:0000256" key="7">
    <source>
        <dbReference type="ARBA" id="ARBA00023136"/>
    </source>
</evidence>
<evidence type="ECO:0000256" key="2">
    <source>
        <dbReference type="ARBA" id="ARBA00022460"/>
    </source>
</evidence>
<dbReference type="InterPro" id="IPR001507">
    <property type="entry name" value="ZP_dom"/>
</dbReference>
<feature type="chain" id="PRO_5037778172" evidence="9">
    <location>
        <begin position="20"/>
        <end position="387"/>
    </location>
</feature>
<evidence type="ECO:0000256" key="8">
    <source>
        <dbReference type="SAM" id="Phobius"/>
    </source>
</evidence>
<keyword evidence="3" id="KW-1003">Cell membrane</keyword>
<sequence length="387" mass="43358">MYSQMLLVFTLLWVSAVRSVPRNRVVSAELVCTDIDMQLHIVLERPIRGTVRAFVKERSEDLACSHLYSEDGDHNALVFKIPLGTCSMQKTQQSVNRFSFTTTVYFSFHSLFVSKDDVAYRITCDYAQQIPETMYNVTAGVGVREIEESNADERSNEDVECSYSVRKAGSEIDSRDSTAYANLGDEIVHEWSCAKMLPTQFIFVHDCIVNPEFDTGNDPVIVDSQGCVMDELAMGTIKYSSDGRSASSHHFAYKFADYPNLLFKCSISICDREYAICSRTDGSPLLEPLECAPTRESRSIGTASWSGNTTVEFTNTYTLSTEVHIMEGLRPTSVYVRSGRFAWITVPLRALAAPILVLLIMLTTVLTVRRVRTTQPTKTLTATELRA</sequence>
<dbReference type="Proteomes" id="UP000887569">
    <property type="component" value="Unplaced"/>
</dbReference>
<evidence type="ECO:0000313" key="12">
    <source>
        <dbReference type="WBParaSite" id="PgR022X_g120_t02"/>
    </source>
</evidence>
<dbReference type="InterPro" id="IPR057475">
    <property type="entry name" value="CUT_C"/>
</dbReference>
<dbReference type="GO" id="GO:0042302">
    <property type="term" value="F:structural constituent of cuticle"/>
    <property type="evidence" value="ECO:0007669"/>
    <property type="project" value="UniProtKB-KW"/>
</dbReference>
<evidence type="ECO:0000256" key="3">
    <source>
        <dbReference type="ARBA" id="ARBA00022475"/>
    </source>
</evidence>
<proteinExistence type="predicted"/>
<dbReference type="GO" id="GO:0005886">
    <property type="term" value="C:plasma membrane"/>
    <property type="evidence" value="ECO:0007669"/>
    <property type="project" value="UniProtKB-SubCell"/>
</dbReference>
<name>A0A915B0T8_PARUN</name>
<accession>A0A915B0T8</accession>
<comment type="subcellular location">
    <subcellularLocation>
        <location evidence="1">Cell membrane</location>
        <topology evidence="1">Single-pass type I membrane protein</topology>
    </subcellularLocation>
</comment>
<dbReference type="WBParaSite" id="PgR022X_g120_t02">
    <property type="protein sequence ID" value="PgR022X_g120_t02"/>
    <property type="gene ID" value="PgR022X_g120"/>
</dbReference>
<evidence type="ECO:0000256" key="9">
    <source>
        <dbReference type="SAM" id="SignalP"/>
    </source>
</evidence>
<dbReference type="InterPro" id="IPR056953">
    <property type="entry name" value="CUT_N"/>
</dbReference>
<keyword evidence="2" id="KW-0193">Cuticle</keyword>
<keyword evidence="5 9" id="KW-0732">Signal</keyword>
<keyword evidence="4 8" id="KW-0812">Transmembrane</keyword>
<dbReference type="InterPro" id="IPR051962">
    <property type="entry name" value="Cuticlin"/>
</dbReference>
<dbReference type="PANTHER" id="PTHR22907">
    <property type="entry name" value="GH04558P"/>
    <property type="match status" value="1"/>
</dbReference>
<keyword evidence="6 8" id="KW-1133">Transmembrane helix</keyword>
<dbReference type="PROSITE" id="PS51034">
    <property type="entry name" value="ZP_2"/>
    <property type="match status" value="1"/>
</dbReference>
<dbReference type="AlphaFoldDB" id="A0A915B0T8"/>
<organism evidence="11 12">
    <name type="scientific">Parascaris univalens</name>
    <name type="common">Nematode worm</name>
    <dbReference type="NCBI Taxonomy" id="6257"/>
    <lineage>
        <taxon>Eukaryota</taxon>
        <taxon>Metazoa</taxon>
        <taxon>Ecdysozoa</taxon>
        <taxon>Nematoda</taxon>
        <taxon>Chromadorea</taxon>
        <taxon>Rhabditida</taxon>
        <taxon>Spirurina</taxon>
        <taxon>Ascaridomorpha</taxon>
        <taxon>Ascaridoidea</taxon>
        <taxon>Ascarididae</taxon>
        <taxon>Parascaris</taxon>
    </lineage>
</organism>
<evidence type="ECO:0000259" key="10">
    <source>
        <dbReference type="PROSITE" id="PS51034"/>
    </source>
</evidence>
<keyword evidence="11" id="KW-1185">Reference proteome</keyword>
<evidence type="ECO:0000313" key="11">
    <source>
        <dbReference type="Proteomes" id="UP000887569"/>
    </source>
</evidence>
<reference evidence="12" key="1">
    <citation type="submission" date="2022-11" db="UniProtKB">
        <authorList>
            <consortium name="WormBaseParasite"/>
        </authorList>
    </citation>
    <scope>IDENTIFICATION</scope>
</reference>
<dbReference type="SMART" id="SM00241">
    <property type="entry name" value="ZP"/>
    <property type="match status" value="1"/>
</dbReference>
<dbReference type="Pfam" id="PF25301">
    <property type="entry name" value="CUT_C"/>
    <property type="match status" value="1"/>
</dbReference>
<protein>
    <submittedName>
        <fullName evidence="12">OBG-type G domain-containing protein</fullName>
    </submittedName>
</protein>